<accession>A0A182VDZ7</accession>
<protein>
    <submittedName>
        <fullName evidence="1">Uncharacterized protein</fullName>
    </submittedName>
</protein>
<evidence type="ECO:0000313" key="2">
    <source>
        <dbReference type="Proteomes" id="UP000075903"/>
    </source>
</evidence>
<organism evidence="1 2">
    <name type="scientific">Anopheles merus</name>
    <name type="common">Mosquito</name>
    <dbReference type="NCBI Taxonomy" id="30066"/>
    <lineage>
        <taxon>Eukaryota</taxon>
        <taxon>Metazoa</taxon>
        <taxon>Ecdysozoa</taxon>
        <taxon>Arthropoda</taxon>
        <taxon>Hexapoda</taxon>
        <taxon>Insecta</taxon>
        <taxon>Pterygota</taxon>
        <taxon>Neoptera</taxon>
        <taxon>Endopterygota</taxon>
        <taxon>Diptera</taxon>
        <taxon>Nematocera</taxon>
        <taxon>Culicoidea</taxon>
        <taxon>Culicidae</taxon>
        <taxon>Anophelinae</taxon>
        <taxon>Anopheles</taxon>
    </lineage>
</organism>
<reference evidence="1" key="1">
    <citation type="submission" date="2020-05" db="UniProtKB">
        <authorList>
            <consortium name="EnsemblMetazoa"/>
        </authorList>
    </citation>
    <scope>IDENTIFICATION</scope>
    <source>
        <strain evidence="1">MAF</strain>
    </source>
</reference>
<proteinExistence type="predicted"/>
<dbReference type="AlphaFoldDB" id="A0A182VDZ7"/>
<name>A0A182VDZ7_ANOME</name>
<evidence type="ECO:0000313" key="1">
    <source>
        <dbReference type="EnsemblMetazoa" id="AMEM013357-PA"/>
    </source>
</evidence>
<dbReference type="EnsemblMetazoa" id="AMEM013357-RA">
    <property type="protein sequence ID" value="AMEM013357-PA"/>
    <property type="gene ID" value="AMEM013357"/>
</dbReference>
<dbReference type="VEuPathDB" id="VectorBase:AMEM013357"/>
<sequence>MHIQSRKPSALLRTIEHSDWCGDPFVSVALFVVSAGKGSTGPFSQHSIPSFHSVTLALRFLAPSIRRELSFESLAYQQQRAYAGRMQECPPPEPVQEMAKNTQDALLEMGRNLIGTLVPLPVVVIRTRPDGSGMIDFRAN</sequence>
<dbReference type="Proteomes" id="UP000075903">
    <property type="component" value="Unassembled WGS sequence"/>
</dbReference>
<keyword evidence="2" id="KW-1185">Reference proteome</keyword>